<comment type="caution">
    <text evidence="1">The sequence shown here is derived from an EMBL/GenBank/DDBJ whole genome shotgun (WGS) entry which is preliminary data.</text>
</comment>
<dbReference type="AlphaFoldDB" id="A0A2P6NMN9"/>
<organism evidence="1 2">
    <name type="scientific">Planoprotostelium fungivorum</name>
    <dbReference type="NCBI Taxonomy" id="1890364"/>
    <lineage>
        <taxon>Eukaryota</taxon>
        <taxon>Amoebozoa</taxon>
        <taxon>Evosea</taxon>
        <taxon>Variosea</taxon>
        <taxon>Cavosteliida</taxon>
        <taxon>Cavosteliaceae</taxon>
        <taxon>Planoprotostelium</taxon>
    </lineage>
</organism>
<reference evidence="1 2" key="1">
    <citation type="journal article" date="2018" name="Genome Biol. Evol.">
        <title>Multiple Roots of Fruiting Body Formation in Amoebozoa.</title>
        <authorList>
            <person name="Hillmann F."/>
            <person name="Forbes G."/>
            <person name="Novohradska S."/>
            <person name="Ferling I."/>
            <person name="Riege K."/>
            <person name="Groth M."/>
            <person name="Westermann M."/>
            <person name="Marz M."/>
            <person name="Spaller T."/>
            <person name="Winckler T."/>
            <person name="Schaap P."/>
            <person name="Glockner G."/>
        </authorList>
    </citation>
    <scope>NUCLEOTIDE SEQUENCE [LARGE SCALE GENOMIC DNA]</scope>
    <source>
        <strain evidence="1 2">Jena</strain>
    </source>
</reference>
<dbReference type="InParanoid" id="A0A2P6NMN9"/>
<proteinExistence type="predicted"/>
<protein>
    <submittedName>
        <fullName evidence="1">Uncharacterized protein</fullName>
    </submittedName>
</protein>
<name>A0A2P6NMN9_9EUKA</name>
<dbReference type="EMBL" id="MDYQ01000048">
    <property type="protein sequence ID" value="PRP85217.1"/>
    <property type="molecule type" value="Genomic_DNA"/>
</dbReference>
<gene>
    <name evidence="1" type="ORF">PROFUN_06987</name>
</gene>
<keyword evidence="2" id="KW-1185">Reference proteome</keyword>
<sequence>MQLGDQGCSLCAAGMFNEDWWYTLTPSLANLHPAFLGNLKEGAREATAVKMTPAHSSFVRVNIFLCEIST</sequence>
<dbReference type="Proteomes" id="UP000241769">
    <property type="component" value="Unassembled WGS sequence"/>
</dbReference>
<evidence type="ECO:0000313" key="1">
    <source>
        <dbReference type="EMBL" id="PRP85217.1"/>
    </source>
</evidence>
<accession>A0A2P6NMN9</accession>
<evidence type="ECO:0000313" key="2">
    <source>
        <dbReference type="Proteomes" id="UP000241769"/>
    </source>
</evidence>